<keyword evidence="2" id="KW-1185">Reference proteome</keyword>
<sequence>MIAVTYLHFMLSSFQVLLSTKCQRLVFTRLQSTHLWFATARTRSFCSTVPPIHITVLAYLKGHNRSLQVVDAFLGPTTMCDSGYTPRGWGARVPLQEND</sequence>
<dbReference type="EMBL" id="MU393479">
    <property type="protein sequence ID" value="KAI4864905.1"/>
    <property type="molecule type" value="Genomic_DNA"/>
</dbReference>
<comment type="caution">
    <text evidence="1">The sequence shown here is derived from an EMBL/GenBank/DDBJ whole genome shotgun (WGS) entry which is preliminary data.</text>
</comment>
<evidence type="ECO:0000313" key="2">
    <source>
        <dbReference type="Proteomes" id="UP001497700"/>
    </source>
</evidence>
<accession>A0ACB9Z1N0</accession>
<reference evidence="1 2" key="1">
    <citation type="journal article" date="2022" name="New Phytol.">
        <title>Ecological generalism drives hyperdiversity of secondary metabolite gene clusters in xylarialean endophytes.</title>
        <authorList>
            <person name="Franco M.E.E."/>
            <person name="Wisecaver J.H."/>
            <person name="Arnold A.E."/>
            <person name="Ju Y.M."/>
            <person name="Slot J.C."/>
            <person name="Ahrendt S."/>
            <person name="Moore L.P."/>
            <person name="Eastman K.E."/>
            <person name="Scott K."/>
            <person name="Konkel Z."/>
            <person name="Mondo S.J."/>
            <person name="Kuo A."/>
            <person name="Hayes R.D."/>
            <person name="Haridas S."/>
            <person name="Andreopoulos B."/>
            <person name="Riley R."/>
            <person name="LaButti K."/>
            <person name="Pangilinan J."/>
            <person name="Lipzen A."/>
            <person name="Amirebrahimi M."/>
            <person name="Yan J."/>
            <person name="Adam C."/>
            <person name="Keymanesh K."/>
            <person name="Ng V."/>
            <person name="Louie K."/>
            <person name="Northen T."/>
            <person name="Drula E."/>
            <person name="Henrissat B."/>
            <person name="Hsieh H.M."/>
            <person name="Youens-Clark K."/>
            <person name="Lutzoni F."/>
            <person name="Miadlikowska J."/>
            <person name="Eastwood D.C."/>
            <person name="Hamelin R.C."/>
            <person name="Grigoriev I.V."/>
            <person name="U'Ren J.M."/>
        </authorList>
    </citation>
    <scope>NUCLEOTIDE SEQUENCE [LARGE SCALE GENOMIC DNA]</scope>
    <source>
        <strain evidence="1 2">CBS 119005</strain>
    </source>
</reference>
<organism evidence="1 2">
    <name type="scientific">Hypoxylon rubiginosum</name>
    <dbReference type="NCBI Taxonomy" id="110542"/>
    <lineage>
        <taxon>Eukaryota</taxon>
        <taxon>Fungi</taxon>
        <taxon>Dikarya</taxon>
        <taxon>Ascomycota</taxon>
        <taxon>Pezizomycotina</taxon>
        <taxon>Sordariomycetes</taxon>
        <taxon>Xylariomycetidae</taxon>
        <taxon>Xylariales</taxon>
        <taxon>Hypoxylaceae</taxon>
        <taxon>Hypoxylon</taxon>
    </lineage>
</organism>
<gene>
    <name evidence="1" type="ORF">F4820DRAFT_422055</name>
</gene>
<evidence type="ECO:0000313" key="1">
    <source>
        <dbReference type="EMBL" id="KAI4864905.1"/>
    </source>
</evidence>
<proteinExistence type="predicted"/>
<dbReference type="Proteomes" id="UP001497700">
    <property type="component" value="Unassembled WGS sequence"/>
</dbReference>
<name>A0ACB9Z1N0_9PEZI</name>
<protein>
    <submittedName>
        <fullName evidence="1">Uncharacterized protein</fullName>
    </submittedName>
</protein>